<accession>A0A6A6DG54</accession>
<feature type="compositionally biased region" description="Polar residues" evidence="1">
    <location>
        <begin position="627"/>
        <end position="656"/>
    </location>
</feature>
<dbReference type="AlphaFoldDB" id="A0A6A6DG54"/>
<feature type="region of interest" description="Disordered" evidence="1">
    <location>
        <begin position="872"/>
        <end position="917"/>
    </location>
</feature>
<evidence type="ECO:0000259" key="2">
    <source>
        <dbReference type="Pfam" id="PF25009"/>
    </source>
</evidence>
<sequence length="917" mass="99355">MATTNGTLTPPSLPPAPSSPGPAKRKRSDTEPAIQSNGASTEAATEVPNGTNHSLQTVLEDILAVLKSYDPRPSILSLPITTSIIRSTSGEAATKRTKVTPCDGPTTITSLVQDGSYESLDELAKDVEIATDQILAPIDSSEISAARQLSLEETRLQTRVLAFRKVSRNLILREEHRRARPSGKADPADSDKQESNSASNNREQSVQINEEGPESRTVLTLYGSAQGPRQLFSSLQQPTRVAPLNRGATSGLDTSVGVMLPLRESSLPNILSTTEVFPLPEGTDRGTKKVATFGEAFPAPANLPQLSPPKLAKQLTTRERTISFVPHDSLPKANRKSSYTYTTQNLSTGQWLGYGGVDMPKDPTSPTAKQKSRQRALSTGEAQLPPSEVTLAAVQQAKEDALFRSAYSSFAPSRDDAAAIVPEETKNKVWWQKVGEKRFNDIFPIDPVLLGREEPFAATESSGASDEKESFKDAAENFTPIEQDKFTESGNKTDLEKNTDEVLQEISELLETLASYQRIRNLSLATNPRTPVIQNSSLASLAGSPSSPSAEEIDVYQMLKSQLTLMISQLPPYAVAKLNGDQLEELNISRTILIETQDHKGVLEEDQISRMTKAVAISAAAGTPSLSRMASSGLSTHSQYPPASTQYARSTPSVHSSAARPVQASQSYYPQQSLQRTPSMHYQRSSTGPTQTYQASTNYTSSTPRASYPATQTYGQQTPRPYGQGATGQYYPQRPAPQSNYGAVTNSQFYQSTSQPQSHSRYPQQTQNGYYQRPQSTVPMPNYTATPSPHMRTGSPLKANQPPPQPTYHSSRPAYGTPVAGAQMRSSYYAQPVSQPMAQYGTPQPSTPSTVAPTSYNSITSDHQQLMMDRQRAQLAAQPQARMAAQNSFNRQGSGTPQPPNGQYGGQPPVNGAPMVA</sequence>
<evidence type="ECO:0000313" key="5">
    <source>
        <dbReference type="Proteomes" id="UP000800200"/>
    </source>
</evidence>
<dbReference type="EMBL" id="ML994681">
    <property type="protein sequence ID" value="KAF2177933.1"/>
    <property type="molecule type" value="Genomic_DNA"/>
</dbReference>
<feature type="region of interest" description="Disordered" evidence="1">
    <location>
        <begin position="174"/>
        <end position="214"/>
    </location>
</feature>
<proteinExistence type="predicted"/>
<gene>
    <name evidence="4" type="ORF">K469DRAFT_676649</name>
</gene>
<feature type="region of interest" description="Disordered" evidence="1">
    <location>
        <begin position="1"/>
        <end position="52"/>
    </location>
</feature>
<feature type="region of interest" description="Disordered" evidence="1">
    <location>
        <begin position="627"/>
        <end position="819"/>
    </location>
</feature>
<protein>
    <submittedName>
        <fullName evidence="4">Uncharacterized protein</fullName>
    </submittedName>
</protein>
<feature type="compositionally biased region" description="Low complexity" evidence="1">
    <location>
        <begin position="873"/>
        <end position="886"/>
    </location>
</feature>
<dbReference type="InterPro" id="IPR057199">
    <property type="entry name" value="DUF7877"/>
</dbReference>
<feature type="compositionally biased region" description="Polar residues" evidence="1">
    <location>
        <begin position="663"/>
        <end position="719"/>
    </location>
</feature>
<feature type="domain" description="DUF7785" evidence="2">
    <location>
        <begin position="496"/>
        <end position="594"/>
    </location>
</feature>
<reference evidence="4" key="1">
    <citation type="journal article" date="2020" name="Stud. Mycol.">
        <title>101 Dothideomycetes genomes: a test case for predicting lifestyles and emergence of pathogens.</title>
        <authorList>
            <person name="Haridas S."/>
            <person name="Albert R."/>
            <person name="Binder M."/>
            <person name="Bloem J."/>
            <person name="Labutti K."/>
            <person name="Salamov A."/>
            <person name="Andreopoulos B."/>
            <person name="Baker S."/>
            <person name="Barry K."/>
            <person name="Bills G."/>
            <person name="Bluhm B."/>
            <person name="Cannon C."/>
            <person name="Castanera R."/>
            <person name="Culley D."/>
            <person name="Daum C."/>
            <person name="Ezra D."/>
            <person name="Gonzalez J."/>
            <person name="Henrissat B."/>
            <person name="Kuo A."/>
            <person name="Liang C."/>
            <person name="Lipzen A."/>
            <person name="Lutzoni F."/>
            <person name="Magnuson J."/>
            <person name="Mondo S."/>
            <person name="Nolan M."/>
            <person name="Ohm R."/>
            <person name="Pangilinan J."/>
            <person name="Park H.-J."/>
            <person name="Ramirez L."/>
            <person name="Alfaro M."/>
            <person name="Sun H."/>
            <person name="Tritt A."/>
            <person name="Yoshinaga Y."/>
            <person name="Zwiers L.-H."/>
            <person name="Turgeon B."/>
            <person name="Goodwin S."/>
            <person name="Spatafora J."/>
            <person name="Crous P."/>
            <person name="Grigoriev I."/>
        </authorList>
    </citation>
    <scope>NUCLEOTIDE SEQUENCE</scope>
    <source>
        <strain evidence="4">CBS 207.26</strain>
    </source>
</reference>
<feature type="region of interest" description="Disordered" evidence="1">
    <location>
        <begin position="352"/>
        <end position="381"/>
    </location>
</feature>
<feature type="compositionally biased region" description="Polar residues" evidence="1">
    <location>
        <begin position="33"/>
        <end position="52"/>
    </location>
</feature>
<evidence type="ECO:0000313" key="4">
    <source>
        <dbReference type="EMBL" id="KAF2177933.1"/>
    </source>
</evidence>
<feature type="compositionally biased region" description="Low complexity" evidence="1">
    <location>
        <begin position="1"/>
        <end position="10"/>
    </location>
</feature>
<dbReference type="Pfam" id="PF25289">
    <property type="entry name" value="DUF7877"/>
    <property type="match status" value="1"/>
</dbReference>
<dbReference type="Pfam" id="PF25009">
    <property type="entry name" value="DUF7785"/>
    <property type="match status" value="1"/>
</dbReference>
<dbReference type="OrthoDB" id="5354458at2759"/>
<organism evidence="4 5">
    <name type="scientific">Zopfia rhizophila CBS 207.26</name>
    <dbReference type="NCBI Taxonomy" id="1314779"/>
    <lineage>
        <taxon>Eukaryota</taxon>
        <taxon>Fungi</taxon>
        <taxon>Dikarya</taxon>
        <taxon>Ascomycota</taxon>
        <taxon>Pezizomycotina</taxon>
        <taxon>Dothideomycetes</taxon>
        <taxon>Dothideomycetes incertae sedis</taxon>
        <taxon>Zopfiaceae</taxon>
        <taxon>Zopfia</taxon>
    </lineage>
</organism>
<feature type="compositionally biased region" description="Polar residues" evidence="1">
    <location>
        <begin position="364"/>
        <end position="381"/>
    </location>
</feature>
<feature type="compositionally biased region" description="Low complexity" evidence="1">
    <location>
        <begin position="906"/>
        <end position="917"/>
    </location>
</feature>
<feature type="domain" description="DUF7877" evidence="3">
    <location>
        <begin position="55"/>
        <end position="169"/>
    </location>
</feature>
<evidence type="ECO:0000259" key="3">
    <source>
        <dbReference type="Pfam" id="PF25289"/>
    </source>
</evidence>
<keyword evidence="5" id="KW-1185">Reference proteome</keyword>
<feature type="compositionally biased region" description="Polar residues" evidence="1">
    <location>
        <begin position="195"/>
        <end position="208"/>
    </location>
</feature>
<feature type="compositionally biased region" description="Polar residues" evidence="1">
    <location>
        <begin position="736"/>
        <end position="787"/>
    </location>
</feature>
<feature type="compositionally biased region" description="Pro residues" evidence="1">
    <location>
        <begin position="11"/>
        <end position="20"/>
    </location>
</feature>
<dbReference type="InterPro" id="IPR056687">
    <property type="entry name" value="DUF7785"/>
</dbReference>
<name>A0A6A6DG54_9PEZI</name>
<dbReference type="Proteomes" id="UP000800200">
    <property type="component" value="Unassembled WGS sequence"/>
</dbReference>
<evidence type="ECO:0000256" key="1">
    <source>
        <dbReference type="SAM" id="MobiDB-lite"/>
    </source>
</evidence>